<evidence type="ECO:0000313" key="2">
    <source>
        <dbReference type="Proteomes" id="UP000198221"/>
    </source>
</evidence>
<evidence type="ECO:0000313" key="1">
    <source>
        <dbReference type="EMBL" id="SCG43037.1"/>
    </source>
</evidence>
<dbReference type="GO" id="GO:0016301">
    <property type="term" value="F:kinase activity"/>
    <property type="evidence" value="ECO:0007669"/>
    <property type="project" value="UniProtKB-KW"/>
</dbReference>
<dbReference type="Gene3D" id="3.40.50.300">
    <property type="entry name" value="P-loop containing nucleotide triphosphate hydrolases"/>
    <property type="match status" value="1"/>
</dbReference>
<dbReference type="SUPFAM" id="SSF52540">
    <property type="entry name" value="P-loop containing nucleoside triphosphate hydrolases"/>
    <property type="match status" value="1"/>
</dbReference>
<keyword evidence="1" id="KW-0418">Kinase</keyword>
<dbReference type="Proteomes" id="UP000198221">
    <property type="component" value="Chromosome I"/>
</dbReference>
<accession>A0A1C5HAY9</accession>
<proteinExistence type="predicted"/>
<reference evidence="2" key="1">
    <citation type="submission" date="2016-06" db="EMBL/GenBank/DDBJ databases">
        <authorList>
            <person name="Varghese N."/>
            <person name="Submissions Spin"/>
        </authorList>
    </citation>
    <scope>NUCLEOTIDE SEQUENCE [LARGE SCALE GENOMIC DNA]</scope>
    <source>
        <strain evidence="2">DSM 43819</strain>
    </source>
</reference>
<dbReference type="InterPro" id="IPR027417">
    <property type="entry name" value="P-loop_NTPase"/>
</dbReference>
<gene>
    <name evidence="1" type="ORF">GA0070613_1050</name>
</gene>
<protein>
    <submittedName>
        <fullName evidence="1">Uridine kinase</fullName>
    </submittedName>
</protein>
<keyword evidence="2" id="KW-1185">Reference proteome</keyword>
<keyword evidence="1" id="KW-0808">Transferase</keyword>
<name>A0A1C5HAY9_9ACTN</name>
<dbReference type="EMBL" id="LT607754">
    <property type="protein sequence ID" value="SCG43037.1"/>
    <property type="molecule type" value="Genomic_DNA"/>
</dbReference>
<dbReference type="AlphaFoldDB" id="A0A1C5HAY9"/>
<sequence length="244" mass="26640">MENRHRVVLLAGPSGSGKSYIAQRTGLPVLCLDDFYKDGDDPTLPRRNGQVDWESPGSWDAETAVETIARLARHGKAEVPVYAIGADRRVATRPFDVAGSPLFVAEGIFAAEIVEECRRRGLLAGAYALHRPRGATFLRRLARDLAEQRKAPRVLLSRGVALLRAEPAVLRRQTGLGAEAARPGRYCAGWPPCSPATRTGTRDQPISFPYAGLITSSMIFSRSSNGMNALFIALMVNHWSSFQP</sequence>
<organism evidence="1 2">
    <name type="scientific">Micromonospora inositola</name>
    <dbReference type="NCBI Taxonomy" id="47865"/>
    <lineage>
        <taxon>Bacteria</taxon>
        <taxon>Bacillati</taxon>
        <taxon>Actinomycetota</taxon>
        <taxon>Actinomycetes</taxon>
        <taxon>Micromonosporales</taxon>
        <taxon>Micromonosporaceae</taxon>
        <taxon>Micromonospora</taxon>
    </lineage>
</organism>